<dbReference type="GO" id="GO:0042910">
    <property type="term" value="F:xenobiotic transmembrane transporter activity"/>
    <property type="evidence" value="ECO:0007669"/>
    <property type="project" value="TreeGrafter"/>
</dbReference>
<dbReference type="HOGENOM" id="CLU_002755_1_2_9"/>
<evidence type="ECO:0000313" key="4">
    <source>
        <dbReference type="Proteomes" id="UP000008915"/>
    </source>
</evidence>
<dbReference type="PRINTS" id="PR00702">
    <property type="entry name" value="ACRIFLAVINRP"/>
</dbReference>
<dbReference type="InterPro" id="IPR027463">
    <property type="entry name" value="AcrB_DN_DC_subdom"/>
</dbReference>
<organism evidence="3 4">
    <name type="scientific">Thermaerobacter marianensis (strain ATCC 700841 / DSM 12885 / JCM 10246 / 7p75a)</name>
    <dbReference type="NCBI Taxonomy" id="644966"/>
    <lineage>
        <taxon>Bacteria</taxon>
        <taxon>Bacillati</taxon>
        <taxon>Bacillota</taxon>
        <taxon>Clostridia</taxon>
        <taxon>Eubacteriales</taxon>
        <taxon>Clostridiales Family XVII. Incertae Sedis</taxon>
        <taxon>Thermaerobacter</taxon>
    </lineage>
</organism>
<reference evidence="3 4" key="1">
    <citation type="journal article" date="2010" name="Stand. Genomic Sci.">
        <title>Complete genome sequence of Thermaerobacter marianensis type strain (7p75a).</title>
        <authorList>
            <person name="Han C."/>
            <person name="Gu W."/>
            <person name="Zhang X."/>
            <person name="Lapidus A."/>
            <person name="Nolan M."/>
            <person name="Copeland A."/>
            <person name="Lucas S."/>
            <person name="Del Rio T.G."/>
            <person name="Tice H."/>
            <person name="Cheng J.F."/>
            <person name="Tapia R."/>
            <person name="Goodwin L."/>
            <person name="Pitluck S."/>
            <person name="Pagani I."/>
            <person name="Ivanova N."/>
            <person name="Mavromatis K."/>
            <person name="Mikhailova N."/>
            <person name="Pati A."/>
            <person name="Chen A."/>
            <person name="Palaniappan K."/>
            <person name="Land M."/>
            <person name="Hauser L."/>
            <person name="Chang Y.J."/>
            <person name="Jeffries C.D."/>
            <person name="Schneider S."/>
            <person name="Rohde M."/>
            <person name="Goker M."/>
            <person name="Pukall R."/>
            <person name="Woyke T."/>
            <person name="Bristow J."/>
            <person name="Eisen J.A."/>
            <person name="Markowitz V."/>
            <person name="Hugenholtz P."/>
            <person name="Kyrpides N.C."/>
            <person name="Klenk H.P."/>
            <person name="Detter J.C."/>
        </authorList>
    </citation>
    <scope>NUCLEOTIDE SEQUENCE [LARGE SCALE GENOMIC DNA]</scope>
    <source>
        <strain evidence="4">ATCC 700841 / DSM 12885 / JCM 10246 / 7p75a</strain>
    </source>
</reference>
<dbReference type="EMBL" id="CP002344">
    <property type="protein sequence ID" value="ADU50427.1"/>
    <property type="molecule type" value="Genomic_DNA"/>
</dbReference>
<accession>E6SMG7</accession>
<feature type="region of interest" description="Disordered" evidence="1">
    <location>
        <begin position="255"/>
        <end position="314"/>
    </location>
</feature>
<feature type="transmembrane region" description="Helical" evidence="2">
    <location>
        <begin position="1052"/>
        <end position="1074"/>
    </location>
</feature>
<feature type="transmembrane region" description="Helical" evidence="2">
    <location>
        <begin position="400"/>
        <end position="419"/>
    </location>
</feature>
<name>E6SMG7_THEM7</name>
<dbReference type="GO" id="GO:0005886">
    <property type="term" value="C:plasma membrane"/>
    <property type="evidence" value="ECO:0007669"/>
    <property type="project" value="TreeGrafter"/>
</dbReference>
<feature type="compositionally biased region" description="Basic and acidic residues" evidence="1">
    <location>
        <begin position="288"/>
        <end position="298"/>
    </location>
</feature>
<feature type="region of interest" description="Disordered" evidence="1">
    <location>
        <begin position="567"/>
        <end position="610"/>
    </location>
</feature>
<feature type="transmembrane region" description="Helical" evidence="2">
    <location>
        <begin position="1127"/>
        <end position="1153"/>
    </location>
</feature>
<evidence type="ECO:0000256" key="1">
    <source>
        <dbReference type="SAM" id="MobiDB-lite"/>
    </source>
</evidence>
<keyword evidence="4" id="KW-1185">Reference proteome</keyword>
<proteinExistence type="predicted"/>
<dbReference type="STRING" id="644966.Tmar_0302"/>
<dbReference type="eggNOG" id="COG0841">
    <property type="taxonomic scope" value="Bacteria"/>
</dbReference>
<keyword evidence="2" id="KW-0472">Membrane</keyword>
<gene>
    <name evidence="3" type="ordered locus">Tmar_0302</name>
</gene>
<feature type="transmembrane region" description="Helical" evidence="2">
    <location>
        <begin position="12"/>
        <end position="29"/>
    </location>
</feature>
<dbReference type="Proteomes" id="UP000008915">
    <property type="component" value="Chromosome"/>
</dbReference>
<evidence type="ECO:0000313" key="3">
    <source>
        <dbReference type="EMBL" id="ADU50427.1"/>
    </source>
</evidence>
<protein>
    <submittedName>
        <fullName evidence="3">Acriflavin resistance protein</fullName>
    </submittedName>
</protein>
<dbReference type="SUPFAM" id="SSF82714">
    <property type="entry name" value="Multidrug efflux transporter AcrB TolC docking domain, DN and DC subdomains"/>
    <property type="match status" value="2"/>
</dbReference>
<dbReference type="SUPFAM" id="SSF82693">
    <property type="entry name" value="Multidrug efflux transporter AcrB pore domain, PN1, PN2, PC1 and PC2 subdomains"/>
    <property type="match status" value="3"/>
</dbReference>
<feature type="transmembrane region" description="Helical" evidence="2">
    <location>
        <begin position="994"/>
        <end position="1012"/>
    </location>
</feature>
<evidence type="ECO:0000256" key="2">
    <source>
        <dbReference type="SAM" id="Phobius"/>
    </source>
</evidence>
<feature type="transmembrane region" description="Helical" evidence="2">
    <location>
        <begin position="1024"/>
        <end position="1046"/>
    </location>
</feature>
<sequence>MAVWRWAIARPVATLMAMGVLVWAGLFSLRTLPVGLLPALDPPVLTVVTTLPGASPEAIDQLLAPPLTQALRTVRGVEEITARSGDEAAVVVLRFRWGTGLDAAREQVHQRLDALPLPPGAGRPQVLRFDPQQLPMMEVSLAGPGDPVQRARQVREVLLPRLEAVPGVAAASLRGAPEERVEVVLDAAALRRHGLAPGQVQAAVAAAAATVPAGAVAGGDGARRWPVEVEGGFDHLDDLERVVVGLSSPVAVVPPGPVPGLQTPERGAIPEPGAAGDTPVAASPGMEGSRDGTPDRPDGAPGRGGAPGRRPAPVLAGAVPVRLADVATVTVRRDPPPDVERLNGRDGLGLVIYQEPGANTVSVSRGVREALAGGLAALPGWEATVTYDAGLLVERAVRGVGQSLLVGSLLAVAILWLFLRRGRAVAVVAVAIPISACATLAAMHLAGMTLNVMSLGGLALSAGVLVDQAIVVLESIAHRHRQGLPPREAAEAGTAEVAAAVAGSTVTNLIVFLPVLFLGGLAGQLFHDLAVTNALAQAASLLVAVTVVPVLAAWWLDEPVPLPAKASRAQASSPPATGPVPATGAVPAPGPAEGPAPWAVGHPGPDGAGTSATTLVVPPLPRPFEACLARPAVTLVAALVLVAASVPAAARLGTEFLPAVDERAVDVTVTLPQGSSLAATTAALERVEAAVLRLPGVETVVVRAGGSAWPGMAGAQNQGLVRVQLAEGAGSSAAWAERIRRRLDGARDPGLDRLGAQVTVQPRNLWADVGAGAPVVELALRAEDPATLAEAAAQARRVLAGMPGLADVAVDLDPTAPRLLVRVDAAAAAGYGLAPAQVGQQLRLALAGEAVARARVDGRWLPVVLRTAGMPARGNLPAVTGAGPSGAGSSAAPAGPAPAGDQGARPALGAGVGQLPLAGGTGWTRLNDVATVRPDATPAALVRRDGWLSATVTARVDGTDLGTAVTRARQRVAAALPPGAAVAPAGTAVLMEEGFATLVPAALGALLLIYMAMAAQFESLVHPLLMMVTLPLALVGAVAGLAVTGYPIGLTAVMGGIVLAGIAVNNGIVLVDAARRYRAEGLAPAAAIRQAWRRRLRPVLMTALTTLLGSLPMVLAPGRGSELEVPLAAVLVGGLFTSTALTLVVLPCAWLVVETRRRPGAPSRP</sequence>
<dbReference type="KEGG" id="tmr:Tmar_0302"/>
<feature type="transmembrane region" description="Helical" evidence="2">
    <location>
        <begin position="497"/>
        <end position="522"/>
    </location>
</feature>
<feature type="transmembrane region" description="Helical" evidence="2">
    <location>
        <begin position="426"/>
        <end position="446"/>
    </location>
</feature>
<feature type="transmembrane region" description="Helical" evidence="2">
    <location>
        <begin position="1095"/>
        <end position="1115"/>
    </location>
</feature>
<feature type="compositionally biased region" description="Low complexity" evidence="1">
    <location>
        <begin position="877"/>
        <end position="907"/>
    </location>
</feature>
<dbReference type="PANTHER" id="PTHR32063:SF0">
    <property type="entry name" value="SWARMING MOTILITY PROTEIN SWRC"/>
    <property type="match status" value="1"/>
</dbReference>
<feature type="transmembrane region" description="Helical" evidence="2">
    <location>
        <begin position="534"/>
        <end position="556"/>
    </location>
</feature>
<dbReference type="Gene3D" id="3.30.70.1440">
    <property type="entry name" value="Multidrug efflux transporter AcrB pore domain"/>
    <property type="match status" value="2"/>
</dbReference>
<dbReference type="SUPFAM" id="SSF82866">
    <property type="entry name" value="Multidrug efflux transporter AcrB transmembrane domain"/>
    <property type="match status" value="2"/>
</dbReference>
<dbReference type="Gene3D" id="3.30.2090.10">
    <property type="entry name" value="Multidrug efflux transporter AcrB TolC docking domain, DN and DC subdomains"/>
    <property type="match status" value="4"/>
</dbReference>
<reference evidence="4" key="2">
    <citation type="journal article" date="2010" name="Stand. Genomic Sci.">
        <title>Complete genome sequence of Thermaerobacter marianensis type strain (7p75aT).</title>
        <authorList>
            <person name="Han C."/>
            <person name="Gu W."/>
            <person name="Zhang X."/>
            <person name="Lapidus A."/>
            <person name="Nolan M."/>
            <person name="Copeland A."/>
            <person name="Lucas S."/>
            <person name="Glavina Del Rio T."/>
            <person name="Tice H."/>
            <person name="Cheng J."/>
            <person name="Tapia R."/>
            <person name="Goodwin L."/>
            <person name="Pitluck S."/>
            <person name="Pagani I."/>
            <person name="Ivanova N."/>
            <person name="Mavromatis K."/>
            <person name="Mikhailova N."/>
            <person name="Pati A."/>
            <person name="Chen A."/>
            <person name="Palaniappan K."/>
            <person name="Land M."/>
            <person name="Hauser L."/>
            <person name="Chang Y."/>
            <person name="Jeffries C."/>
            <person name="Schneider S."/>
            <person name="Rohde M."/>
            <person name="Goker M."/>
            <person name="Pukall R."/>
            <person name="Woyke T."/>
            <person name="Bristow J."/>
            <person name="Eisen J."/>
            <person name="Markowitz V."/>
            <person name="Hugenholtz P."/>
            <person name="Kyrpides N."/>
            <person name="Klenk H."/>
            <person name="Detter J."/>
        </authorList>
    </citation>
    <scope>NUCLEOTIDE SEQUENCE [LARGE SCALE GENOMIC DNA]</scope>
    <source>
        <strain evidence="4">ATCC 700841 / DSM 12885 / JCM 10246 / 7p75a</strain>
    </source>
</reference>
<keyword evidence="2" id="KW-0812">Transmembrane</keyword>
<dbReference type="Gene3D" id="3.30.70.1320">
    <property type="entry name" value="Multidrug efflux transporter AcrB pore domain like"/>
    <property type="match status" value="2"/>
</dbReference>
<dbReference type="InterPro" id="IPR001036">
    <property type="entry name" value="Acrflvin-R"/>
</dbReference>
<dbReference type="Gene3D" id="1.20.1640.10">
    <property type="entry name" value="Multidrug efflux transporter AcrB transmembrane domain"/>
    <property type="match status" value="4"/>
</dbReference>
<dbReference type="AlphaFoldDB" id="E6SMG7"/>
<dbReference type="Gene3D" id="3.30.70.1430">
    <property type="entry name" value="Multidrug efflux transporter AcrB pore domain"/>
    <property type="match status" value="2"/>
</dbReference>
<dbReference type="RefSeq" id="WP_013494732.1">
    <property type="nucleotide sequence ID" value="NC_014831.1"/>
</dbReference>
<keyword evidence="2" id="KW-1133">Transmembrane helix</keyword>
<dbReference type="Pfam" id="PF00873">
    <property type="entry name" value="ACR_tran"/>
    <property type="match status" value="4"/>
</dbReference>
<feature type="region of interest" description="Disordered" evidence="1">
    <location>
        <begin position="875"/>
        <end position="908"/>
    </location>
</feature>
<dbReference type="PANTHER" id="PTHR32063">
    <property type="match status" value="1"/>
</dbReference>